<keyword evidence="6" id="KW-1185">Reference proteome</keyword>
<name>A0A5C6CES0_9BACT</name>
<dbReference type="InterPro" id="IPR001533">
    <property type="entry name" value="Pterin_deHydtase"/>
</dbReference>
<evidence type="ECO:0000256" key="3">
    <source>
        <dbReference type="ARBA" id="ARBA00013252"/>
    </source>
</evidence>
<dbReference type="PANTHER" id="PTHR12599">
    <property type="entry name" value="PTERIN-4-ALPHA-CARBINOLAMINE DEHYDRATASE"/>
    <property type="match status" value="1"/>
</dbReference>
<dbReference type="InterPro" id="IPR036428">
    <property type="entry name" value="PCD_sf"/>
</dbReference>
<dbReference type="Pfam" id="PF01329">
    <property type="entry name" value="Pterin_4a"/>
    <property type="match status" value="1"/>
</dbReference>
<dbReference type="EC" id="4.2.1.96" evidence="3"/>
<dbReference type="Proteomes" id="UP000316304">
    <property type="component" value="Unassembled WGS sequence"/>
</dbReference>
<dbReference type="EMBL" id="SJPT01000005">
    <property type="protein sequence ID" value="TWU22247.1"/>
    <property type="molecule type" value="Genomic_DNA"/>
</dbReference>
<dbReference type="CDD" id="cd00913">
    <property type="entry name" value="PCD_DCoH_subfamily_a"/>
    <property type="match status" value="1"/>
</dbReference>
<sequence>MSESNPKPNFGEDSAINAVSLCTSKCVPCEGGIPKLDRVQATQWCRATPSWTLSSDANRISRTMKCKNFAEALTHLNQIAALAETEQHHPDLHLTGYRNLGIELTTHAIDGLSMNDFVLAAKIDQALDAGG</sequence>
<dbReference type="Gene3D" id="3.30.1360.20">
    <property type="entry name" value="Transcriptional coactivator/pterin dehydratase"/>
    <property type="match status" value="1"/>
</dbReference>
<protein>
    <recommendedName>
        <fullName evidence="3">4a-hydroxytetrahydrobiopterin dehydratase</fullName>
        <ecNumber evidence="3">4.2.1.96</ecNumber>
    </recommendedName>
</protein>
<evidence type="ECO:0000313" key="6">
    <source>
        <dbReference type="Proteomes" id="UP000316304"/>
    </source>
</evidence>
<evidence type="ECO:0000256" key="4">
    <source>
        <dbReference type="ARBA" id="ARBA00023239"/>
    </source>
</evidence>
<accession>A0A5C6CES0</accession>
<comment type="catalytic activity">
    <reaction evidence="1">
        <text>(4aS,6R)-4a-hydroxy-L-erythro-5,6,7,8-tetrahydrobiopterin = (6R)-L-erythro-6,7-dihydrobiopterin + H2O</text>
        <dbReference type="Rhea" id="RHEA:11920"/>
        <dbReference type="ChEBI" id="CHEBI:15377"/>
        <dbReference type="ChEBI" id="CHEBI:15642"/>
        <dbReference type="ChEBI" id="CHEBI:43120"/>
        <dbReference type="EC" id="4.2.1.96"/>
    </reaction>
</comment>
<dbReference type="PANTHER" id="PTHR12599:SF0">
    <property type="entry name" value="PTERIN-4-ALPHA-CARBINOLAMINE DEHYDRATASE"/>
    <property type="match status" value="1"/>
</dbReference>
<evidence type="ECO:0000256" key="1">
    <source>
        <dbReference type="ARBA" id="ARBA00001554"/>
    </source>
</evidence>
<dbReference type="GO" id="GO:0006729">
    <property type="term" value="P:tetrahydrobiopterin biosynthetic process"/>
    <property type="evidence" value="ECO:0007669"/>
    <property type="project" value="InterPro"/>
</dbReference>
<proteinExistence type="inferred from homology"/>
<evidence type="ECO:0000313" key="5">
    <source>
        <dbReference type="EMBL" id="TWU22247.1"/>
    </source>
</evidence>
<keyword evidence="4 5" id="KW-0456">Lyase</keyword>
<dbReference type="SUPFAM" id="SSF55248">
    <property type="entry name" value="PCD-like"/>
    <property type="match status" value="1"/>
</dbReference>
<reference evidence="5 6" key="1">
    <citation type="submission" date="2019-02" db="EMBL/GenBank/DDBJ databases">
        <title>Deep-cultivation of Planctomycetes and their phenomic and genomic characterization uncovers novel biology.</title>
        <authorList>
            <person name="Wiegand S."/>
            <person name="Jogler M."/>
            <person name="Boedeker C."/>
            <person name="Pinto D."/>
            <person name="Vollmers J."/>
            <person name="Rivas-Marin E."/>
            <person name="Kohn T."/>
            <person name="Peeters S.H."/>
            <person name="Heuer A."/>
            <person name="Rast P."/>
            <person name="Oberbeckmann S."/>
            <person name="Bunk B."/>
            <person name="Jeske O."/>
            <person name="Meyerdierks A."/>
            <person name="Storesund J.E."/>
            <person name="Kallscheuer N."/>
            <person name="Luecker S."/>
            <person name="Lage O.M."/>
            <person name="Pohl T."/>
            <person name="Merkel B.J."/>
            <person name="Hornburger P."/>
            <person name="Mueller R.-W."/>
            <person name="Bruemmer F."/>
            <person name="Labrenz M."/>
            <person name="Spormann A.M."/>
            <person name="Op Den Camp H."/>
            <person name="Overmann J."/>
            <person name="Amann R."/>
            <person name="Jetten M.S.M."/>
            <person name="Mascher T."/>
            <person name="Medema M.H."/>
            <person name="Devos D.P."/>
            <person name="Kaster A.-K."/>
            <person name="Ovreas L."/>
            <person name="Rohde M."/>
            <person name="Galperin M.Y."/>
            <person name="Jogler C."/>
        </authorList>
    </citation>
    <scope>NUCLEOTIDE SEQUENCE [LARGE SCALE GENOMIC DNA]</scope>
    <source>
        <strain evidence="5 6">Pla52o</strain>
    </source>
</reference>
<comment type="caution">
    <text evidence="5">The sequence shown here is derived from an EMBL/GenBank/DDBJ whole genome shotgun (WGS) entry which is preliminary data.</text>
</comment>
<organism evidence="5 6">
    <name type="scientific">Novipirellula galeiformis</name>
    <dbReference type="NCBI Taxonomy" id="2528004"/>
    <lineage>
        <taxon>Bacteria</taxon>
        <taxon>Pseudomonadati</taxon>
        <taxon>Planctomycetota</taxon>
        <taxon>Planctomycetia</taxon>
        <taxon>Pirellulales</taxon>
        <taxon>Pirellulaceae</taxon>
        <taxon>Novipirellula</taxon>
    </lineage>
</organism>
<dbReference type="RefSeq" id="WP_146595453.1">
    <property type="nucleotide sequence ID" value="NZ_SJPT01000005.1"/>
</dbReference>
<comment type="similarity">
    <text evidence="2">Belongs to the pterin-4-alpha-carbinolamine dehydratase family.</text>
</comment>
<gene>
    <name evidence="5" type="ORF">Pla52o_33030</name>
</gene>
<dbReference type="GO" id="GO:0008124">
    <property type="term" value="F:4-alpha-hydroxytetrahydrobiopterin dehydratase activity"/>
    <property type="evidence" value="ECO:0007669"/>
    <property type="project" value="UniProtKB-EC"/>
</dbReference>
<evidence type="ECO:0000256" key="2">
    <source>
        <dbReference type="ARBA" id="ARBA00006472"/>
    </source>
</evidence>
<dbReference type="AlphaFoldDB" id="A0A5C6CES0"/>
<dbReference type="OrthoDB" id="9800108at2"/>